<evidence type="ECO:0000313" key="1">
    <source>
        <dbReference type="EMBL" id="MBB5432167.1"/>
    </source>
</evidence>
<keyword evidence="2" id="KW-1185">Reference proteome</keyword>
<dbReference type="AlphaFoldDB" id="A0A7W8QKJ5"/>
<reference evidence="1 2" key="1">
    <citation type="submission" date="2020-08" db="EMBL/GenBank/DDBJ databases">
        <title>Sequencing the genomes of 1000 actinobacteria strains.</title>
        <authorList>
            <person name="Klenk H.-P."/>
        </authorList>
    </citation>
    <scope>NUCLEOTIDE SEQUENCE [LARGE SCALE GENOMIC DNA]</scope>
    <source>
        <strain evidence="1 2">DSM 44551</strain>
    </source>
</reference>
<sequence length="335" mass="36379">MDGVDYTRLRLALWEEPGARSELSAWIEGRLAERGIEPLPAPPRVRIRPWSTTARFDTSHGPVWFKADAPDSAFEAALLGALHAWVPGRVPAPIAVDAKRGWSLLPDGGTPMVAQMRSLRDFAVWESVLRGYAELQRGLTGRVRDMLVLGVPDLRPPALGRRLDGLLADPGVAAELGGGLPAVAAFRADLDRIADALADSGVPASVDHSDLSMGNVFRSAGGYRFIDWGDASVAHPFTSLLIPFDFIATELSPGVRVLRRLRDAYLEPWSGTAPPSDLRAAVRRALRLGAISRALAWTRVFPELRDEVREAHLRQTAAWLRRLTGHTLPPAPGGA</sequence>
<dbReference type="RefSeq" id="WP_312893581.1">
    <property type="nucleotide sequence ID" value="NZ_JACHDB010000001.1"/>
</dbReference>
<evidence type="ECO:0008006" key="3">
    <source>
        <dbReference type="Google" id="ProtNLM"/>
    </source>
</evidence>
<dbReference type="Proteomes" id="UP000572635">
    <property type="component" value="Unassembled WGS sequence"/>
</dbReference>
<accession>A0A7W8QKJ5</accession>
<dbReference type="SUPFAM" id="SSF56112">
    <property type="entry name" value="Protein kinase-like (PK-like)"/>
    <property type="match status" value="1"/>
</dbReference>
<name>A0A7W8QKJ5_9ACTN</name>
<dbReference type="InterPro" id="IPR011009">
    <property type="entry name" value="Kinase-like_dom_sf"/>
</dbReference>
<protein>
    <recommendedName>
        <fullName evidence="3">Aminoglycoside phosphotransferase domain-containing protein</fullName>
    </recommendedName>
</protein>
<evidence type="ECO:0000313" key="2">
    <source>
        <dbReference type="Proteomes" id="UP000572635"/>
    </source>
</evidence>
<organism evidence="1 2">
    <name type="scientific">Nocardiopsis composta</name>
    <dbReference type="NCBI Taxonomy" id="157465"/>
    <lineage>
        <taxon>Bacteria</taxon>
        <taxon>Bacillati</taxon>
        <taxon>Actinomycetota</taxon>
        <taxon>Actinomycetes</taxon>
        <taxon>Streptosporangiales</taxon>
        <taxon>Nocardiopsidaceae</taxon>
        <taxon>Nocardiopsis</taxon>
    </lineage>
</organism>
<dbReference type="EMBL" id="JACHDB010000001">
    <property type="protein sequence ID" value="MBB5432167.1"/>
    <property type="molecule type" value="Genomic_DNA"/>
</dbReference>
<gene>
    <name evidence="1" type="ORF">HDA36_002251</name>
</gene>
<comment type="caution">
    <text evidence="1">The sequence shown here is derived from an EMBL/GenBank/DDBJ whole genome shotgun (WGS) entry which is preliminary data.</text>
</comment>
<proteinExistence type="predicted"/>